<keyword evidence="2" id="KW-1185">Reference proteome</keyword>
<proteinExistence type="predicted"/>
<dbReference type="EMBL" id="PEDL01000018">
    <property type="protein sequence ID" value="PHV69802.1"/>
    <property type="molecule type" value="Genomic_DNA"/>
</dbReference>
<comment type="caution">
    <text evidence="1">The sequence shown here is derived from an EMBL/GenBank/DDBJ whole genome shotgun (WGS) entry which is preliminary data.</text>
</comment>
<dbReference type="Proteomes" id="UP000224460">
    <property type="component" value="Unassembled WGS sequence"/>
</dbReference>
<reference evidence="1" key="1">
    <citation type="submission" date="2017-10" db="EMBL/GenBank/DDBJ databases">
        <title>Genome sequence of cellulolytic Lachnospiraceae bacterium XHS1971 isolated from hotspring sediment.</title>
        <authorList>
            <person name="Vasudevan G."/>
            <person name="Joshi A.J."/>
            <person name="Hivarkar S."/>
            <person name="Lanjekar V.B."/>
            <person name="Dhakephalkar P.K."/>
            <person name="Dagar S."/>
        </authorList>
    </citation>
    <scope>NUCLEOTIDE SEQUENCE</scope>
    <source>
        <strain evidence="1">XHS1971</strain>
    </source>
</reference>
<gene>
    <name evidence="1" type="ORF">CS063_13880</name>
</gene>
<protein>
    <submittedName>
        <fullName evidence="1">Transporter</fullName>
    </submittedName>
</protein>
<sequence>MNNLMFAINVIIPLFLMIVLGYGLTQFKIWDKAFVLKTNKICFRIFLPILLFNNIYQTDMYAILNTKLLLTTVIGILSVILVASSIIIRIVKEDTRKGVLIQAIFRSNFVLFGIPMVENIFGNQGTGVASTLIAIVIPIFNFAAVFVLELFTNSKKTSLLQVGKAIIHNPLIIASLLAITVSLLHVHFPIAIEKSLKDLAGVATPLSLMMLGAQFELKGTRKNIKPILIGVIGKLFVVPAIVLPIFMQMSFNAYEMVALLAAFAAPTAVNSFIMAQEAGADGELAGQIVVIGTVLSPLSLCLFIYLYKVFEII</sequence>
<evidence type="ECO:0000313" key="2">
    <source>
        <dbReference type="Proteomes" id="UP000224460"/>
    </source>
</evidence>
<evidence type="ECO:0000313" key="1">
    <source>
        <dbReference type="EMBL" id="PHV69802.1"/>
    </source>
</evidence>
<name>A0AC61DB27_9FIRM</name>
<accession>A0AC61DB27</accession>
<organism evidence="1 2">
    <name type="scientific">Sporanaerobium hydrogeniformans</name>
    <dbReference type="NCBI Taxonomy" id="3072179"/>
    <lineage>
        <taxon>Bacteria</taxon>
        <taxon>Bacillati</taxon>
        <taxon>Bacillota</taxon>
        <taxon>Clostridia</taxon>
        <taxon>Lachnospirales</taxon>
        <taxon>Lachnospiraceae</taxon>
        <taxon>Sporanaerobium</taxon>
    </lineage>
</organism>